<evidence type="ECO:0000313" key="9">
    <source>
        <dbReference type="Proteomes" id="UP001165561"/>
    </source>
</evidence>
<dbReference type="EMBL" id="JARACI010001018">
    <property type="protein sequence ID" value="MDD9206981.1"/>
    <property type="molecule type" value="Genomic_DNA"/>
</dbReference>
<comment type="subcellular location">
    <subcellularLocation>
        <location evidence="6">Cell membrane</location>
        <topology evidence="6">Multi-pass membrane protein</topology>
    </subcellularLocation>
    <subcellularLocation>
        <location evidence="1">Membrane</location>
        <topology evidence="1">Multi-pass membrane protein</topology>
    </subcellularLocation>
</comment>
<evidence type="ECO:0000256" key="5">
    <source>
        <dbReference type="ARBA" id="ARBA00023251"/>
    </source>
</evidence>
<comment type="caution">
    <text evidence="8">The sequence shown here is derived from an EMBL/GenBank/DDBJ whole genome shotgun (WGS) entry which is preliminary data.</text>
</comment>
<dbReference type="PIRSF" id="PIRSF006648">
    <property type="entry name" value="DrrB"/>
    <property type="match status" value="1"/>
</dbReference>
<feature type="transmembrane region" description="Helical" evidence="6">
    <location>
        <begin position="180"/>
        <end position="202"/>
    </location>
</feature>
<evidence type="ECO:0000256" key="6">
    <source>
        <dbReference type="RuleBase" id="RU361157"/>
    </source>
</evidence>
<comment type="similarity">
    <text evidence="6">Belongs to the ABC-2 integral membrane protein family.</text>
</comment>
<keyword evidence="6" id="KW-1003">Cell membrane</keyword>
<feature type="transmembrane region" description="Helical" evidence="6">
    <location>
        <begin position="143"/>
        <end position="168"/>
    </location>
</feature>
<feature type="transmembrane region" description="Helical" evidence="6">
    <location>
        <begin position="66"/>
        <end position="85"/>
    </location>
</feature>
<protein>
    <recommendedName>
        <fullName evidence="6">Transport permease protein</fullName>
    </recommendedName>
</protein>
<feature type="transmembrane region" description="Helical" evidence="6">
    <location>
        <begin position="29"/>
        <end position="46"/>
    </location>
</feature>
<dbReference type="PRINTS" id="PR00164">
    <property type="entry name" value="ABC2TRNSPORT"/>
</dbReference>
<evidence type="ECO:0000256" key="4">
    <source>
        <dbReference type="ARBA" id="ARBA00023136"/>
    </source>
</evidence>
<feature type="domain" description="ABC transmembrane type-2" evidence="7">
    <location>
        <begin position="27"/>
        <end position="263"/>
    </location>
</feature>
<evidence type="ECO:0000256" key="2">
    <source>
        <dbReference type="ARBA" id="ARBA00022692"/>
    </source>
</evidence>
<name>A0ABT5U1H5_9MICO</name>
<keyword evidence="4 6" id="KW-0472">Membrane</keyword>
<evidence type="ECO:0000313" key="8">
    <source>
        <dbReference type="EMBL" id="MDD9206981.1"/>
    </source>
</evidence>
<evidence type="ECO:0000256" key="3">
    <source>
        <dbReference type="ARBA" id="ARBA00022989"/>
    </source>
</evidence>
<evidence type="ECO:0000259" key="7">
    <source>
        <dbReference type="PROSITE" id="PS51012"/>
    </source>
</evidence>
<gene>
    <name evidence="8" type="ORF">PU560_10960</name>
</gene>
<dbReference type="PANTHER" id="PTHR43027">
    <property type="entry name" value="DOXORUBICIN RESISTANCE ABC TRANSPORTER PERMEASE PROTEIN DRRC-RELATED"/>
    <property type="match status" value="1"/>
</dbReference>
<dbReference type="InterPro" id="IPR000412">
    <property type="entry name" value="ABC_2_transport"/>
</dbReference>
<keyword evidence="6" id="KW-0813">Transport</keyword>
<proteinExistence type="inferred from homology"/>
<feature type="transmembrane region" description="Helical" evidence="6">
    <location>
        <begin position="241"/>
        <end position="260"/>
    </location>
</feature>
<keyword evidence="5" id="KW-0046">Antibiotic resistance</keyword>
<evidence type="ECO:0000256" key="1">
    <source>
        <dbReference type="ARBA" id="ARBA00004141"/>
    </source>
</evidence>
<dbReference type="Proteomes" id="UP001165561">
    <property type="component" value="Unassembled WGS sequence"/>
</dbReference>
<accession>A0ABT5U1H5</accession>
<sequence>MSATANAARAGVRRGWTEFTKSLRAPEDIGYYVIGTTVFVVVMFLNRHNEMEGTGLTTAQFMLPGVLAFIVIFTAAFGLATAVTTEREDGTLLRMKSLPHGMVGYVVGQTARTSIEAVFNLVILAIPATLVIDALWVNGVSGVLHLLVLFALGLLACVPLGFVVGSVFKNPRSVGGWGMLVMGGLVMVSGVFFPILALPGWAQLVGQVTPLYWLGLGMREAILPDAVVALEISQSWRTLEVFGVLGAWAVVGLLLAPVLLRRMARRESGAAVEARRESALQRV</sequence>
<organism evidence="8 9">
    <name type="scientific">Georgenia halotolerans</name>
    <dbReference type="NCBI Taxonomy" id="3028317"/>
    <lineage>
        <taxon>Bacteria</taxon>
        <taxon>Bacillati</taxon>
        <taxon>Actinomycetota</taxon>
        <taxon>Actinomycetes</taxon>
        <taxon>Micrococcales</taxon>
        <taxon>Bogoriellaceae</taxon>
        <taxon>Georgenia</taxon>
    </lineage>
</organism>
<feature type="transmembrane region" description="Helical" evidence="6">
    <location>
        <begin position="117"/>
        <end position="137"/>
    </location>
</feature>
<reference evidence="8" key="1">
    <citation type="submission" date="2023-02" db="EMBL/GenBank/DDBJ databases">
        <title>Georgenia sp.10Sc9-8, isolated from a soil sample collected from the Taklamakan desert.</title>
        <authorList>
            <person name="Liu S."/>
        </authorList>
    </citation>
    <scope>NUCLEOTIDE SEQUENCE</scope>
    <source>
        <strain evidence="8">10Sc9-8</strain>
    </source>
</reference>
<dbReference type="InterPro" id="IPR047817">
    <property type="entry name" value="ABC2_TM_bact-type"/>
</dbReference>
<dbReference type="Pfam" id="PF12698">
    <property type="entry name" value="ABC2_membrane_3"/>
    <property type="match status" value="1"/>
</dbReference>
<dbReference type="InterPro" id="IPR052902">
    <property type="entry name" value="ABC-2_transporter"/>
</dbReference>
<dbReference type="InterPro" id="IPR013525">
    <property type="entry name" value="ABC2_TM"/>
</dbReference>
<dbReference type="PANTHER" id="PTHR43027:SF1">
    <property type="entry name" value="DOXORUBICIN RESISTANCE ABC TRANSPORTER PERMEASE PROTEIN DRRC-RELATED"/>
    <property type="match status" value="1"/>
</dbReference>
<dbReference type="PROSITE" id="PS51012">
    <property type="entry name" value="ABC_TM2"/>
    <property type="match status" value="1"/>
</dbReference>
<keyword evidence="3 6" id="KW-1133">Transmembrane helix</keyword>
<keyword evidence="2 6" id="KW-0812">Transmembrane</keyword>
<keyword evidence="9" id="KW-1185">Reference proteome</keyword>